<feature type="non-terminal residue" evidence="2">
    <location>
        <position position="349"/>
    </location>
</feature>
<gene>
    <name evidence="2" type="ORF">PR048_021103</name>
</gene>
<dbReference type="InterPro" id="IPR008906">
    <property type="entry name" value="HATC_C_dom"/>
</dbReference>
<dbReference type="Proteomes" id="UP001159363">
    <property type="component" value="Chromosome 7"/>
</dbReference>
<sequence>MWAQCYDRASNMRGPYKEVVARILKENPVSMYTHCNAHILNLCIVSCCTEVKPIWNTFFTLQTLYNFIEISIKHHAIFLNICKSSPDEAVRSLLDNFETTLTALSEIAATDHNYGGEASTLLKCMEDFNFLFNLLLLEEFFLSVTSYLRPSRAAMSATKQTDALFTQLFNHCTEVAENYGFQPAQLPRKGRIPQKIDGGTTILFSLLDVLVQEIRDRLAENNLDVLNHLSTLLSKNKIDSSSVDVCDYNVDKKCLMAEVERFCIMESMKNKWIEERVVACVENKMKNIFPLIFELFCLYLTIPINSAFSERSFSCLRQLKTYCRNSSRQERLSSLAHLATEQKTKIDTT</sequence>
<dbReference type="Pfam" id="PF05699">
    <property type="entry name" value="Dimer_Tnp_hAT"/>
    <property type="match status" value="1"/>
</dbReference>
<evidence type="ECO:0000259" key="1">
    <source>
        <dbReference type="Pfam" id="PF05699"/>
    </source>
</evidence>
<evidence type="ECO:0000313" key="3">
    <source>
        <dbReference type="Proteomes" id="UP001159363"/>
    </source>
</evidence>
<accession>A0ABQ9GXA9</accession>
<name>A0ABQ9GXA9_9NEOP</name>
<keyword evidence="3" id="KW-1185">Reference proteome</keyword>
<protein>
    <recommendedName>
        <fullName evidence="1">HAT C-terminal dimerisation domain-containing protein</fullName>
    </recommendedName>
</protein>
<evidence type="ECO:0000313" key="2">
    <source>
        <dbReference type="EMBL" id="KAJ8876656.1"/>
    </source>
</evidence>
<proteinExistence type="predicted"/>
<organism evidence="2 3">
    <name type="scientific">Dryococelus australis</name>
    <dbReference type="NCBI Taxonomy" id="614101"/>
    <lineage>
        <taxon>Eukaryota</taxon>
        <taxon>Metazoa</taxon>
        <taxon>Ecdysozoa</taxon>
        <taxon>Arthropoda</taxon>
        <taxon>Hexapoda</taxon>
        <taxon>Insecta</taxon>
        <taxon>Pterygota</taxon>
        <taxon>Neoptera</taxon>
        <taxon>Polyneoptera</taxon>
        <taxon>Phasmatodea</taxon>
        <taxon>Verophasmatodea</taxon>
        <taxon>Anareolatae</taxon>
        <taxon>Phasmatidae</taxon>
        <taxon>Eurycanthinae</taxon>
        <taxon>Dryococelus</taxon>
    </lineage>
</organism>
<comment type="caution">
    <text evidence="2">The sequence shown here is derived from an EMBL/GenBank/DDBJ whole genome shotgun (WGS) entry which is preliminary data.</text>
</comment>
<reference evidence="2 3" key="1">
    <citation type="submission" date="2023-02" db="EMBL/GenBank/DDBJ databases">
        <title>LHISI_Scaffold_Assembly.</title>
        <authorList>
            <person name="Stuart O.P."/>
            <person name="Cleave R."/>
            <person name="Magrath M.J.L."/>
            <person name="Mikheyev A.S."/>
        </authorList>
    </citation>
    <scope>NUCLEOTIDE SEQUENCE [LARGE SCALE GENOMIC DNA]</scope>
    <source>
        <strain evidence="2">Daus_M_001</strain>
        <tissue evidence="2">Leg muscle</tissue>
    </source>
</reference>
<dbReference type="PANTHER" id="PTHR45749:SF21">
    <property type="entry name" value="DUF4371 DOMAIN-CONTAINING PROTEIN"/>
    <property type="match status" value="1"/>
</dbReference>
<dbReference type="PANTHER" id="PTHR45749">
    <property type="match status" value="1"/>
</dbReference>
<dbReference type="EMBL" id="JARBHB010000008">
    <property type="protein sequence ID" value="KAJ8876656.1"/>
    <property type="molecule type" value="Genomic_DNA"/>
</dbReference>
<feature type="domain" description="HAT C-terminal dimerisation" evidence="1">
    <location>
        <begin position="278"/>
        <end position="342"/>
    </location>
</feature>